<dbReference type="VEuPathDB" id="ToxoDB:TGVAND_208350"/>
<keyword evidence="1" id="KW-0694">RNA-binding</keyword>
<feature type="compositionally biased region" description="Basic and acidic residues" evidence="2">
    <location>
        <begin position="194"/>
        <end position="204"/>
    </location>
</feature>
<evidence type="ECO:0000256" key="2">
    <source>
        <dbReference type="SAM" id="MobiDB-lite"/>
    </source>
</evidence>
<evidence type="ECO:0000313" key="5">
    <source>
        <dbReference type="Proteomes" id="UP000028840"/>
    </source>
</evidence>
<name>A0A086PZB1_TOXGO</name>
<dbReference type="EMBL" id="AEYJ02000982">
    <property type="protein sequence ID" value="KFH05693.1"/>
    <property type="molecule type" value="Genomic_DNA"/>
</dbReference>
<gene>
    <name evidence="4" type="ORF">TGVAND_208350</name>
</gene>
<dbReference type="PROSITE" id="PS50102">
    <property type="entry name" value="RRM"/>
    <property type="match status" value="1"/>
</dbReference>
<feature type="region of interest" description="Disordered" evidence="2">
    <location>
        <begin position="161"/>
        <end position="211"/>
    </location>
</feature>
<dbReference type="InterPro" id="IPR035979">
    <property type="entry name" value="RBD_domain_sf"/>
</dbReference>
<reference evidence="4 5" key="1">
    <citation type="submission" date="2014-08" db="EMBL/GenBank/DDBJ databases">
        <authorList>
            <person name="Sibley D."/>
            <person name="Venepally P."/>
            <person name="Karamycheva S."/>
            <person name="Hadjithomas M."/>
            <person name="Khan A."/>
            <person name="Brunk B."/>
            <person name="Roos D."/>
            <person name="Caler E."/>
            <person name="Lorenzi H."/>
        </authorList>
    </citation>
    <scope>NUCLEOTIDE SEQUENCE [LARGE SCALE GENOMIC DNA]</scope>
    <source>
        <strain evidence="4 5">VAND</strain>
    </source>
</reference>
<dbReference type="AlphaFoldDB" id="A0A086PZB1"/>
<dbReference type="SUPFAM" id="SSF54928">
    <property type="entry name" value="RNA-binding domain, RBD"/>
    <property type="match status" value="1"/>
</dbReference>
<dbReference type="InterPro" id="IPR000504">
    <property type="entry name" value="RRM_dom"/>
</dbReference>
<reference evidence="4 5" key="2">
    <citation type="journal article" date="2015" name="Eukaryot. Cell">
        <title>Genetic mapping reveals that sinefungin resistance in Toxoplasma gondii is controlled by a putative amino acid transporter locus that can be used as a negative selectable marker.</title>
        <authorList>
            <person name="Behnke M.S."/>
            <person name="Khan A."/>
            <person name="Sibley L.D."/>
        </authorList>
    </citation>
    <scope>NUCLEOTIDE SEQUENCE [LARGE SCALE GENOMIC DNA]</scope>
    <source>
        <strain evidence="4 5">VAND</strain>
    </source>
</reference>
<proteinExistence type="predicted"/>
<evidence type="ECO:0000259" key="3">
    <source>
        <dbReference type="PROSITE" id="PS50102"/>
    </source>
</evidence>
<comment type="caution">
    <text evidence="4">The sequence shown here is derived from an EMBL/GenBank/DDBJ whole genome shotgun (WGS) entry which is preliminary data.</text>
</comment>
<accession>A0A086PZB1</accession>
<protein>
    <submittedName>
        <fullName evidence="4">Putative RNA recognition motif protein</fullName>
    </submittedName>
</protein>
<feature type="region of interest" description="Disordered" evidence="2">
    <location>
        <begin position="78"/>
        <end position="100"/>
    </location>
</feature>
<dbReference type="SMART" id="SM00360">
    <property type="entry name" value="RRM"/>
    <property type="match status" value="1"/>
</dbReference>
<dbReference type="Proteomes" id="UP000028840">
    <property type="component" value="Unassembled WGS sequence"/>
</dbReference>
<evidence type="ECO:0000313" key="4">
    <source>
        <dbReference type="EMBL" id="KFH05693.1"/>
    </source>
</evidence>
<dbReference type="GO" id="GO:0003723">
    <property type="term" value="F:RNA binding"/>
    <property type="evidence" value="ECO:0007669"/>
    <property type="project" value="UniProtKB-UniRule"/>
</dbReference>
<dbReference type="Gene3D" id="3.30.70.330">
    <property type="match status" value="1"/>
</dbReference>
<feature type="domain" description="RRM" evidence="3">
    <location>
        <begin position="233"/>
        <end position="313"/>
    </location>
</feature>
<dbReference type="InterPro" id="IPR012677">
    <property type="entry name" value="Nucleotide-bd_a/b_plait_sf"/>
</dbReference>
<dbReference type="OrthoDB" id="330310at2759"/>
<dbReference type="CDD" id="cd00590">
    <property type="entry name" value="RRM_SF"/>
    <property type="match status" value="1"/>
</dbReference>
<feature type="compositionally biased region" description="Polar residues" evidence="2">
    <location>
        <begin position="164"/>
        <end position="176"/>
    </location>
</feature>
<sequence>MTSVVPVDFIPAGAVVVSIFTDADFAQYPILIPHLWLFLTRKLLSLLFKTMATLTNRGIFGSAVAAALGQDDVGESTQSCNSLRNEKSGRSKVSRGDLPPRVSVFDRMEGGREARQSAQLASTSGSVRRVIDSSRRRLAVDTCTDETDDAWETDGFGPVRRRQTALNTRSLRSNPLRTAAGASRPSRFGPQDVDWPRRQRETEKAGSAALSARGKDEWTHDFFDGDVTSCPGSSVFIRGLPAGVRESALRDKLAVCGTVLALKIDGGRLPTALVAFLERSAARKAVQTFHGTRMRGSGAYGVSDVLKVAEVDKSRQPESAPVVEEVDDTSYLDGFTSTSVRTKGVLGQMRSEPFLPGTAPRTSIFERLT</sequence>
<evidence type="ECO:0000256" key="1">
    <source>
        <dbReference type="PROSITE-ProRule" id="PRU00176"/>
    </source>
</evidence>
<organism evidence="4 5">
    <name type="scientific">Toxoplasma gondii VAND</name>
    <dbReference type="NCBI Taxonomy" id="933077"/>
    <lineage>
        <taxon>Eukaryota</taxon>
        <taxon>Sar</taxon>
        <taxon>Alveolata</taxon>
        <taxon>Apicomplexa</taxon>
        <taxon>Conoidasida</taxon>
        <taxon>Coccidia</taxon>
        <taxon>Eucoccidiorida</taxon>
        <taxon>Eimeriorina</taxon>
        <taxon>Sarcocystidae</taxon>
        <taxon>Toxoplasma</taxon>
    </lineage>
</organism>
<dbReference type="Pfam" id="PF00076">
    <property type="entry name" value="RRM_1"/>
    <property type="match status" value="1"/>
</dbReference>